<reference evidence="6 7" key="2">
    <citation type="submission" date="2020-07" db="EMBL/GenBank/DDBJ databases">
        <title>Genome assembly of wild tea tree DASZ reveals pedigree and selection history of tea varieties.</title>
        <authorList>
            <person name="Zhang W."/>
        </authorList>
    </citation>
    <scope>NUCLEOTIDE SEQUENCE [LARGE SCALE GENOMIC DNA]</scope>
    <source>
        <strain evidence="7">cv. G240</strain>
        <tissue evidence="6">Leaf</tissue>
    </source>
</reference>
<evidence type="ECO:0000256" key="1">
    <source>
        <dbReference type="ARBA" id="ARBA00008668"/>
    </source>
</evidence>
<sequence>MVTTQILLSLLTVTLMSSSIFLLLPTTHLDLSNANSLKNCGFDRIYQFGDSISDTGNFIRESEAGAASSFAKLPYGQTFFNKATGRCSNGRLMIDYFAMAADLPFLNPYLNTNGDFRHGANFAVAGSTALSVEVLVNKSIPTMSTNSSLSVQIDWMSTHFNSIFHKRDYVEKLKNSLFMVGEIGGNDYNYALIEGGKTTEEAKSIVPEVVRAIMDVVRRVIHYGAVRVVVPGNFPVGCFPIYLTVFQTNDSAAYDEHYCLKQFNELVMYYNDHLQQAIEELKHEYPNAVIVYGDYYNAFQWLLRFAPHLGFDPSSFLKPCCGTGGDYNFSLTKCCGDPEVEVCPNPNQRISWDGVHLTQEAYKILAEWLIHDILPELQCFDKRKETEKKYHLFVIFAVVIHAEGKAVVIETIWERRNFYMPIGFTGGLPRSPDLLAGHLTESPLEAGT</sequence>
<dbReference type="Proteomes" id="UP000593564">
    <property type="component" value="Unassembled WGS sequence"/>
</dbReference>
<evidence type="ECO:0000256" key="2">
    <source>
        <dbReference type="ARBA" id="ARBA00022729"/>
    </source>
</evidence>
<dbReference type="CDD" id="cd01837">
    <property type="entry name" value="SGNH_plant_lipase_like"/>
    <property type="match status" value="1"/>
</dbReference>
<dbReference type="AlphaFoldDB" id="A0A7J7GZ44"/>
<evidence type="ECO:0000256" key="4">
    <source>
        <dbReference type="ARBA" id="ARBA00023180"/>
    </source>
</evidence>
<dbReference type="PANTHER" id="PTHR22835">
    <property type="entry name" value="ZINC FINGER FYVE DOMAIN CONTAINING PROTEIN"/>
    <property type="match status" value="1"/>
</dbReference>
<protein>
    <submittedName>
        <fullName evidence="6">Uncharacterized protein</fullName>
    </submittedName>
</protein>
<name>A0A7J7GZ44_CAMSI</name>
<keyword evidence="7" id="KW-1185">Reference proteome</keyword>
<keyword evidence="2 5" id="KW-0732">Signal</keyword>
<evidence type="ECO:0000256" key="5">
    <source>
        <dbReference type="SAM" id="SignalP"/>
    </source>
</evidence>
<dbReference type="PANTHER" id="PTHR22835:SF517">
    <property type="entry name" value="GDSL-LIKE LIPASE_ACYLHYDROLASE FAMILY PROTEIN, EXPRESSED"/>
    <property type="match status" value="1"/>
</dbReference>
<feature type="signal peptide" evidence="5">
    <location>
        <begin position="1"/>
        <end position="18"/>
    </location>
</feature>
<dbReference type="EMBL" id="JACBKZ010000007">
    <property type="protein sequence ID" value="KAF5945950.1"/>
    <property type="molecule type" value="Genomic_DNA"/>
</dbReference>
<dbReference type="GO" id="GO:0016788">
    <property type="term" value="F:hydrolase activity, acting on ester bonds"/>
    <property type="evidence" value="ECO:0007669"/>
    <property type="project" value="InterPro"/>
</dbReference>
<organism evidence="6 7">
    <name type="scientific">Camellia sinensis</name>
    <name type="common">Tea plant</name>
    <name type="synonym">Thea sinensis</name>
    <dbReference type="NCBI Taxonomy" id="4442"/>
    <lineage>
        <taxon>Eukaryota</taxon>
        <taxon>Viridiplantae</taxon>
        <taxon>Streptophyta</taxon>
        <taxon>Embryophyta</taxon>
        <taxon>Tracheophyta</taxon>
        <taxon>Spermatophyta</taxon>
        <taxon>Magnoliopsida</taxon>
        <taxon>eudicotyledons</taxon>
        <taxon>Gunneridae</taxon>
        <taxon>Pentapetalae</taxon>
        <taxon>asterids</taxon>
        <taxon>Ericales</taxon>
        <taxon>Theaceae</taxon>
        <taxon>Camellia</taxon>
    </lineage>
</organism>
<dbReference type="Gene3D" id="3.40.50.1110">
    <property type="entry name" value="SGNH hydrolase"/>
    <property type="match status" value="1"/>
</dbReference>
<dbReference type="InterPro" id="IPR001087">
    <property type="entry name" value="GDSL"/>
</dbReference>
<evidence type="ECO:0000256" key="3">
    <source>
        <dbReference type="ARBA" id="ARBA00022801"/>
    </source>
</evidence>
<proteinExistence type="inferred from homology"/>
<comment type="caution">
    <text evidence="6">The sequence shown here is derived from an EMBL/GenBank/DDBJ whole genome shotgun (WGS) entry which is preliminary data.</text>
</comment>
<dbReference type="InterPro" id="IPR035669">
    <property type="entry name" value="SGNH_plant_lipase-like"/>
</dbReference>
<evidence type="ECO:0000313" key="7">
    <source>
        <dbReference type="Proteomes" id="UP000593564"/>
    </source>
</evidence>
<dbReference type="InterPro" id="IPR036514">
    <property type="entry name" value="SGNH_hydro_sf"/>
</dbReference>
<dbReference type="SUPFAM" id="SSF52266">
    <property type="entry name" value="SGNH hydrolase"/>
    <property type="match status" value="1"/>
</dbReference>
<accession>A0A7J7GZ44</accession>
<gene>
    <name evidence="6" type="ORF">HYC85_016178</name>
</gene>
<comment type="similarity">
    <text evidence="1">Belongs to the 'GDSL' lipolytic enzyme family.</text>
</comment>
<dbReference type="Pfam" id="PF00657">
    <property type="entry name" value="Lipase_GDSL"/>
    <property type="match status" value="1"/>
</dbReference>
<keyword evidence="4" id="KW-0325">Glycoprotein</keyword>
<keyword evidence="3" id="KW-0378">Hydrolase</keyword>
<reference evidence="7" key="1">
    <citation type="journal article" date="2020" name="Nat. Commun.">
        <title>Genome assembly of wild tea tree DASZ reveals pedigree and selection history of tea varieties.</title>
        <authorList>
            <person name="Zhang W."/>
            <person name="Zhang Y."/>
            <person name="Qiu H."/>
            <person name="Guo Y."/>
            <person name="Wan H."/>
            <person name="Zhang X."/>
            <person name="Scossa F."/>
            <person name="Alseekh S."/>
            <person name="Zhang Q."/>
            <person name="Wang P."/>
            <person name="Xu L."/>
            <person name="Schmidt M.H."/>
            <person name="Jia X."/>
            <person name="Li D."/>
            <person name="Zhu A."/>
            <person name="Guo F."/>
            <person name="Chen W."/>
            <person name="Ni D."/>
            <person name="Usadel B."/>
            <person name="Fernie A.R."/>
            <person name="Wen W."/>
        </authorList>
    </citation>
    <scope>NUCLEOTIDE SEQUENCE [LARGE SCALE GENOMIC DNA]</scope>
    <source>
        <strain evidence="7">cv. G240</strain>
    </source>
</reference>
<evidence type="ECO:0000313" key="6">
    <source>
        <dbReference type="EMBL" id="KAF5945950.1"/>
    </source>
</evidence>
<feature type="chain" id="PRO_5029905593" evidence="5">
    <location>
        <begin position="19"/>
        <end position="448"/>
    </location>
</feature>